<evidence type="ECO:0000259" key="6">
    <source>
        <dbReference type="PROSITE" id="PS50090"/>
    </source>
</evidence>
<dbReference type="OrthoDB" id="2143914at2759"/>
<dbReference type="PANTHER" id="PTHR45614">
    <property type="entry name" value="MYB PROTEIN-RELATED"/>
    <property type="match status" value="1"/>
</dbReference>
<gene>
    <name evidence="8" type="ORF">STAS_05357</name>
</gene>
<comment type="subcellular location">
    <subcellularLocation>
        <location evidence="1">Nucleus</location>
    </subcellularLocation>
</comment>
<dbReference type="InterPro" id="IPR050560">
    <property type="entry name" value="MYB_TF"/>
</dbReference>
<feature type="region of interest" description="Disordered" evidence="5">
    <location>
        <begin position="1"/>
        <end position="20"/>
    </location>
</feature>
<evidence type="ECO:0000256" key="2">
    <source>
        <dbReference type="ARBA" id="ARBA00022737"/>
    </source>
</evidence>
<feature type="domain" description="HTH myb-type" evidence="7">
    <location>
        <begin position="207"/>
        <end position="257"/>
    </location>
</feature>
<sequence length="373" mass="42983">MDFDTVHRHNLGQYSNPYNENPYTHQLDDHKGFSALSHQVQLHNLDHHDNPLIDSSSWIDNNSTFHYSSFCDPFDPFQACFNVNEDRSRGPLVMMDPYQMEERLDYSEKIISYSNSRFLDKGLIVDEDDHENRNTKDNKQKGKRKRVIDKKSEIIKGQWTPEEDGLLVELVEKNGIRKWSSIAQMLPGRIGKQCRERWHNHLKPNIKKDRWSEEEDKILIEAHRQLGNRWAEIARSLPGRSENTIKNHWNATKRRQLSARKNNASNNSTKPNSSSPLQNYIKSLISSSQKGGEGNTDNSSSGSASLSPLKMKLKKENNGVDEKVNVVVNGAEGEDEENLNMMSNCGLVEAQMHMQFDLQKEMDFMEMLSCGYI</sequence>
<feature type="compositionally biased region" description="Low complexity" evidence="5">
    <location>
        <begin position="261"/>
        <end position="276"/>
    </location>
</feature>
<proteinExistence type="predicted"/>
<comment type="caution">
    <text evidence="8">The sequence shown here is derived from an EMBL/GenBank/DDBJ whole genome shotgun (WGS) entry which is preliminary data.</text>
</comment>
<evidence type="ECO:0000313" key="8">
    <source>
        <dbReference type="EMBL" id="GER29499.1"/>
    </source>
</evidence>
<reference evidence="9" key="1">
    <citation type="journal article" date="2019" name="Curr. Biol.">
        <title>Genome Sequence of Striga asiatica Provides Insight into the Evolution of Plant Parasitism.</title>
        <authorList>
            <person name="Yoshida S."/>
            <person name="Kim S."/>
            <person name="Wafula E.K."/>
            <person name="Tanskanen J."/>
            <person name="Kim Y.M."/>
            <person name="Honaas L."/>
            <person name="Yang Z."/>
            <person name="Spallek T."/>
            <person name="Conn C.E."/>
            <person name="Ichihashi Y."/>
            <person name="Cheong K."/>
            <person name="Cui S."/>
            <person name="Der J.P."/>
            <person name="Gundlach H."/>
            <person name="Jiao Y."/>
            <person name="Hori C."/>
            <person name="Ishida J.K."/>
            <person name="Kasahara H."/>
            <person name="Kiba T."/>
            <person name="Kim M.S."/>
            <person name="Koo N."/>
            <person name="Laohavisit A."/>
            <person name="Lee Y.H."/>
            <person name="Lumba S."/>
            <person name="McCourt P."/>
            <person name="Mortimer J.C."/>
            <person name="Mutuku J.M."/>
            <person name="Nomura T."/>
            <person name="Sasaki-Sekimoto Y."/>
            <person name="Seto Y."/>
            <person name="Wang Y."/>
            <person name="Wakatake T."/>
            <person name="Sakakibara H."/>
            <person name="Demura T."/>
            <person name="Yamaguchi S."/>
            <person name="Yoneyama K."/>
            <person name="Manabe R.I."/>
            <person name="Nelson D.C."/>
            <person name="Schulman A.H."/>
            <person name="Timko M.P."/>
            <person name="dePamphilis C.W."/>
            <person name="Choi D."/>
            <person name="Shirasu K."/>
        </authorList>
    </citation>
    <scope>NUCLEOTIDE SEQUENCE [LARGE SCALE GENOMIC DNA]</scope>
    <source>
        <strain evidence="9">cv. UVA1</strain>
    </source>
</reference>
<dbReference type="FunFam" id="1.10.10.60:FF:000010">
    <property type="entry name" value="Transcriptional activator Myb isoform A"/>
    <property type="match status" value="1"/>
</dbReference>
<feature type="compositionally biased region" description="Polar residues" evidence="5">
    <location>
        <begin position="241"/>
        <end position="250"/>
    </location>
</feature>
<feature type="domain" description="Myb-like" evidence="6">
    <location>
        <begin position="151"/>
        <end position="202"/>
    </location>
</feature>
<evidence type="ECO:0000256" key="3">
    <source>
        <dbReference type="ARBA" id="ARBA00023125"/>
    </source>
</evidence>
<feature type="region of interest" description="Disordered" evidence="5">
    <location>
        <begin position="241"/>
        <end position="308"/>
    </location>
</feature>
<evidence type="ECO:0000256" key="4">
    <source>
        <dbReference type="ARBA" id="ARBA00023242"/>
    </source>
</evidence>
<dbReference type="Pfam" id="PF13921">
    <property type="entry name" value="Myb_DNA-bind_6"/>
    <property type="match status" value="1"/>
</dbReference>
<name>A0A5A7P9N1_STRAF</name>
<dbReference type="SUPFAM" id="SSF46689">
    <property type="entry name" value="Homeodomain-like"/>
    <property type="match status" value="1"/>
</dbReference>
<keyword evidence="3" id="KW-0238">DNA-binding</keyword>
<dbReference type="AlphaFoldDB" id="A0A5A7P9N1"/>
<feature type="compositionally biased region" description="Polar residues" evidence="5">
    <location>
        <begin position="277"/>
        <end position="298"/>
    </location>
</feature>
<evidence type="ECO:0000259" key="7">
    <source>
        <dbReference type="PROSITE" id="PS51294"/>
    </source>
</evidence>
<keyword evidence="4" id="KW-0539">Nucleus</keyword>
<dbReference type="SMART" id="SM00717">
    <property type="entry name" value="SANT"/>
    <property type="match status" value="2"/>
</dbReference>
<dbReference type="GO" id="GO:0005634">
    <property type="term" value="C:nucleus"/>
    <property type="evidence" value="ECO:0007669"/>
    <property type="project" value="UniProtKB-SubCell"/>
</dbReference>
<protein>
    <submittedName>
        <fullName evidence="8">Myb domain protein 118</fullName>
    </submittedName>
</protein>
<evidence type="ECO:0000256" key="5">
    <source>
        <dbReference type="SAM" id="MobiDB-lite"/>
    </source>
</evidence>
<dbReference type="GO" id="GO:0000978">
    <property type="term" value="F:RNA polymerase II cis-regulatory region sequence-specific DNA binding"/>
    <property type="evidence" value="ECO:0007669"/>
    <property type="project" value="TreeGrafter"/>
</dbReference>
<dbReference type="InterPro" id="IPR009057">
    <property type="entry name" value="Homeodomain-like_sf"/>
</dbReference>
<feature type="domain" description="Myb-like" evidence="6">
    <location>
        <begin position="203"/>
        <end position="253"/>
    </location>
</feature>
<dbReference type="InterPro" id="IPR017930">
    <property type="entry name" value="Myb_dom"/>
</dbReference>
<evidence type="ECO:0000313" key="9">
    <source>
        <dbReference type="Proteomes" id="UP000325081"/>
    </source>
</evidence>
<dbReference type="EMBL" id="BKCP01003891">
    <property type="protein sequence ID" value="GER29499.1"/>
    <property type="molecule type" value="Genomic_DNA"/>
</dbReference>
<dbReference type="PANTHER" id="PTHR45614:SF285">
    <property type="entry name" value="TRANSCRIPTION FACTOR MYB98"/>
    <property type="match status" value="1"/>
</dbReference>
<dbReference type="CDD" id="cd00167">
    <property type="entry name" value="SANT"/>
    <property type="match status" value="2"/>
</dbReference>
<organism evidence="8 9">
    <name type="scientific">Striga asiatica</name>
    <name type="common">Asiatic witchweed</name>
    <name type="synonym">Buchnera asiatica</name>
    <dbReference type="NCBI Taxonomy" id="4170"/>
    <lineage>
        <taxon>Eukaryota</taxon>
        <taxon>Viridiplantae</taxon>
        <taxon>Streptophyta</taxon>
        <taxon>Embryophyta</taxon>
        <taxon>Tracheophyta</taxon>
        <taxon>Spermatophyta</taxon>
        <taxon>Magnoliopsida</taxon>
        <taxon>eudicotyledons</taxon>
        <taxon>Gunneridae</taxon>
        <taxon>Pentapetalae</taxon>
        <taxon>asterids</taxon>
        <taxon>lamiids</taxon>
        <taxon>Lamiales</taxon>
        <taxon>Orobanchaceae</taxon>
        <taxon>Buchnereae</taxon>
        <taxon>Striga</taxon>
    </lineage>
</organism>
<dbReference type="Gene3D" id="1.10.10.60">
    <property type="entry name" value="Homeodomain-like"/>
    <property type="match status" value="2"/>
</dbReference>
<dbReference type="GO" id="GO:0000981">
    <property type="term" value="F:DNA-binding transcription factor activity, RNA polymerase II-specific"/>
    <property type="evidence" value="ECO:0007669"/>
    <property type="project" value="TreeGrafter"/>
</dbReference>
<dbReference type="Proteomes" id="UP000325081">
    <property type="component" value="Unassembled WGS sequence"/>
</dbReference>
<dbReference type="PROSITE" id="PS51294">
    <property type="entry name" value="HTH_MYB"/>
    <property type="match status" value="2"/>
</dbReference>
<dbReference type="InterPro" id="IPR001005">
    <property type="entry name" value="SANT/Myb"/>
</dbReference>
<dbReference type="PROSITE" id="PS50090">
    <property type="entry name" value="MYB_LIKE"/>
    <property type="match status" value="2"/>
</dbReference>
<feature type="domain" description="HTH myb-type" evidence="7">
    <location>
        <begin position="151"/>
        <end position="206"/>
    </location>
</feature>
<keyword evidence="2" id="KW-0677">Repeat</keyword>
<accession>A0A5A7P9N1</accession>
<evidence type="ECO:0000256" key="1">
    <source>
        <dbReference type="ARBA" id="ARBA00004123"/>
    </source>
</evidence>
<keyword evidence="9" id="KW-1185">Reference proteome</keyword>